<gene>
    <name evidence="2" type="ORF">Sradi_6114100</name>
</gene>
<feature type="compositionally biased region" description="Basic and acidic residues" evidence="1">
    <location>
        <begin position="87"/>
        <end position="107"/>
    </location>
</feature>
<dbReference type="AlphaFoldDB" id="A0AAW2KMS9"/>
<evidence type="ECO:0000313" key="2">
    <source>
        <dbReference type="EMBL" id="KAL0306968.1"/>
    </source>
</evidence>
<organism evidence="2">
    <name type="scientific">Sesamum radiatum</name>
    <name type="common">Black benniseed</name>
    <dbReference type="NCBI Taxonomy" id="300843"/>
    <lineage>
        <taxon>Eukaryota</taxon>
        <taxon>Viridiplantae</taxon>
        <taxon>Streptophyta</taxon>
        <taxon>Embryophyta</taxon>
        <taxon>Tracheophyta</taxon>
        <taxon>Spermatophyta</taxon>
        <taxon>Magnoliopsida</taxon>
        <taxon>eudicotyledons</taxon>
        <taxon>Gunneridae</taxon>
        <taxon>Pentapetalae</taxon>
        <taxon>asterids</taxon>
        <taxon>lamiids</taxon>
        <taxon>Lamiales</taxon>
        <taxon>Pedaliaceae</taxon>
        <taxon>Sesamum</taxon>
    </lineage>
</organism>
<proteinExistence type="predicted"/>
<comment type="caution">
    <text evidence="2">The sequence shown here is derived from an EMBL/GenBank/DDBJ whole genome shotgun (WGS) entry which is preliminary data.</text>
</comment>
<reference evidence="2" key="1">
    <citation type="submission" date="2020-06" db="EMBL/GenBank/DDBJ databases">
        <authorList>
            <person name="Li T."/>
            <person name="Hu X."/>
            <person name="Zhang T."/>
            <person name="Song X."/>
            <person name="Zhang H."/>
            <person name="Dai N."/>
            <person name="Sheng W."/>
            <person name="Hou X."/>
            <person name="Wei L."/>
        </authorList>
    </citation>
    <scope>NUCLEOTIDE SEQUENCE</scope>
    <source>
        <strain evidence="2">G02</strain>
        <tissue evidence="2">Leaf</tissue>
    </source>
</reference>
<dbReference type="EMBL" id="JACGWJ010000028">
    <property type="protein sequence ID" value="KAL0306968.1"/>
    <property type="molecule type" value="Genomic_DNA"/>
</dbReference>
<feature type="compositionally biased region" description="Basic and acidic residues" evidence="1">
    <location>
        <begin position="125"/>
        <end position="137"/>
    </location>
</feature>
<protein>
    <submittedName>
        <fullName evidence="2">Uncharacterized protein</fullName>
    </submittedName>
</protein>
<name>A0AAW2KMS9_SESRA</name>
<sequence length="137" mass="14993">MLSQSDGCVQESVQEEGRRPVEVRGDEVAVVGGTPGTREQHEEPAPSSQAPCPQTSSNCECQQLAVGKEAEYSVSAQRPSPPQSESDDLRDRVQMIERYIRSHDPDWPRSFSTQPPPNSPAPNGNDEHAATDDHDLD</sequence>
<feature type="compositionally biased region" description="Polar residues" evidence="1">
    <location>
        <begin position="46"/>
        <end position="61"/>
    </location>
</feature>
<feature type="region of interest" description="Disordered" evidence="1">
    <location>
        <begin position="1"/>
        <end position="137"/>
    </location>
</feature>
<feature type="compositionally biased region" description="Basic and acidic residues" evidence="1">
    <location>
        <begin position="15"/>
        <end position="27"/>
    </location>
</feature>
<accession>A0AAW2KMS9</accession>
<evidence type="ECO:0000256" key="1">
    <source>
        <dbReference type="SAM" id="MobiDB-lite"/>
    </source>
</evidence>
<reference evidence="2" key="2">
    <citation type="journal article" date="2024" name="Plant">
        <title>Genomic evolution and insights into agronomic trait innovations of Sesamum species.</title>
        <authorList>
            <person name="Miao H."/>
            <person name="Wang L."/>
            <person name="Qu L."/>
            <person name="Liu H."/>
            <person name="Sun Y."/>
            <person name="Le M."/>
            <person name="Wang Q."/>
            <person name="Wei S."/>
            <person name="Zheng Y."/>
            <person name="Lin W."/>
            <person name="Duan Y."/>
            <person name="Cao H."/>
            <person name="Xiong S."/>
            <person name="Wang X."/>
            <person name="Wei L."/>
            <person name="Li C."/>
            <person name="Ma Q."/>
            <person name="Ju M."/>
            <person name="Zhao R."/>
            <person name="Li G."/>
            <person name="Mu C."/>
            <person name="Tian Q."/>
            <person name="Mei H."/>
            <person name="Zhang T."/>
            <person name="Gao T."/>
            <person name="Zhang H."/>
        </authorList>
    </citation>
    <scope>NUCLEOTIDE SEQUENCE</scope>
    <source>
        <strain evidence="2">G02</strain>
    </source>
</reference>